<dbReference type="SUPFAM" id="SSF49785">
    <property type="entry name" value="Galactose-binding domain-like"/>
    <property type="match status" value="1"/>
</dbReference>
<evidence type="ECO:0000313" key="3">
    <source>
        <dbReference type="Proteomes" id="UP000019131"/>
    </source>
</evidence>
<protein>
    <recommendedName>
        <fullName evidence="1">Peptidase M60 domain-containing protein</fullName>
    </recommendedName>
</protein>
<dbReference type="Pfam" id="PF00754">
    <property type="entry name" value="F5_F8_type_C"/>
    <property type="match status" value="1"/>
</dbReference>
<evidence type="ECO:0000259" key="1">
    <source>
        <dbReference type="PROSITE" id="PS51723"/>
    </source>
</evidence>
<feature type="domain" description="Peptidase M60" evidence="1">
    <location>
        <begin position="408"/>
        <end position="733"/>
    </location>
</feature>
<dbReference type="Pfam" id="PF13402">
    <property type="entry name" value="Peptidase_M60"/>
    <property type="match status" value="1"/>
</dbReference>
<dbReference type="EMBL" id="BAIV01000007">
    <property type="protein sequence ID" value="GAE83245.1"/>
    <property type="molecule type" value="Genomic_DNA"/>
</dbReference>
<dbReference type="Gene3D" id="1.10.390.30">
    <property type="entry name" value="Peptidase M60, enhancin-like domain 3"/>
    <property type="match status" value="1"/>
</dbReference>
<dbReference type="InterPro" id="IPR000421">
    <property type="entry name" value="FA58C"/>
</dbReference>
<proteinExistence type="predicted"/>
<dbReference type="SMART" id="SM01276">
    <property type="entry name" value="M60-like"/>
    <property type="match status" value="1"/>
</dbReference>
<evidence type="ECO:0000313" key="2">
    <source>
        <dbReference type="EMBL" id="GAE83245.1"/>
    </source>
</evidence>
<dbReference type="Proteomes" id="UP000019131">
    <property type="component" value="Unassembled WGS sequence"/>
</dbReference>
<gene>
    <name evidence="2" type="ORF">JCM10512_1504</name>
</gene>
<dbReference type="Gene3D" id="2.60.120.1250">
    <property type="entry name" value="Peptidase M60, enhancin-like domain 1"/>
    <property type="match status" value="1"/>
</dbReference>
<dbReference type="Gene3D" id="3.40.390.80">
    <property type="entry name" value="Peptidase M60, enhancin-like domain 2"/>
    <property type="match status" value="1"/>
</dbReference>
<dbReference type="AlphaFoldDB" id="W4UPY6"/>
<name>W4UPY6_9BACE</name>
<accession>W4UPY6</accession>
<reference evidence="2 3" key="1">
    <citation type="journal article" date="2014" name="Genome Announc.">
        <title>Draft Genome Sequence of Bacteroides reticulotermitis Strain JCM 10512T, Isolated from the Gut of a Termite.</title>
        <authorList>
            <person name="Yuki M."/>
            <person name="Oshima K."/>
            <person name="Suda W."/>
            <person name="Sakamoto M."/>
            <person name="Iida T."/>
            <person name="Hattori M."/>
            <person name="Ohkuma M."/>
        </authorList>
    </citation>
    <scope>NUCLEOTIDE SEQUENCE [LARGE SCALE GENOMIC DNA]</scope>
    <source>
        <strain evidence="2 3">JCM 10512</strain>
    </source>
</reference>
<dbReference type="STRING" id="1445607.JCM10512_1504"/>
<dbReference type="InterPro" id="IPR008979">
    <property type="entry name" value="Galactose-bd-like_sf"/>
</dbReference>
<comment type="caution">
    <text evidence="2">The sequence shown here is derived from an EMBL/GenBank/DDBJ whole genome shotgun (WGS) entry which is preliminary data.</text>
</comment>
<dbReference type="Gene3D" id="2.60.120.260">
    <property type="entry name" value="Galactose-binding domain-like"/>
    <property type="match status" value="1"/>
</dbReference>
<dbReference type="InterPro" id="IPR042279">
    <property type="entry name" value="Pep_M60_3"/>
</dbReference>
<sequence>MYKIHYGTNPLTSINIVGERKLLLSSTISYKRKFQAIRYSSNILIITMKHTKTKVLHCIFNLLLVFLPSLSISACSDEKAEENGFKDDWISISAESMHIPYEGSTENRNFTLNEGINVSQLMYTLNNNGEDWCTVTLKNSQLSILVERSYAENERNTTLTLIYDEQHKCNIVIKQAPAPSASDKLIKVLSGVATSEETNAKDADNNPLTLKMSYDGNKKTFFNSEYGVVSYPFHITYELESGHILNSIVYTPRTDSGNKWGTFNEFSVEISTTDHPDQFVHIADYKREDAVHTPFTMKLPEGIVNAQKVRFVITKAYQDRVSCAEMEFFEASANRFDLSTIFANSMCTQLKANVTEKQIKQIPNEYLRALGLALLNENYNSHYRLADYRPYQHPSVMAAINKTAKYSLRDNPTGIYAQRGEKLAVIVDKIYADGEVSMLIQDLNGGYGNSRSYKLEEGFNEITPEVDGLIYILNHTKDDIPLLLDEAGEAQKKIIQNKTVQIHFAMGKVNGYFDLQRNKESDWKDIIENAQYQDIDVLGKYAHITWKVSHFLDKKTDIIQTIENFDRLVYLEQEFMGLIKYKKMFNNRMHFSIDYKASSPNATEYRTVYTPSYIEPFCVPERFAARCWGPAHEVGHCNQTRPGLKWAGTTEVTNNIMSLYIQTSFGRPCKLLVDGCTLKDEKDEIIVGDYSNIYEAAQAFIVEGKRAHCLPDINSIVRETQLVPFWQLKLYMIDVLYNGDFYYDLYEYFRTHESPSDKGENQGLNQLDFVRQVCLIANLNMLDFFEKWGFLTPVATYLNDYGSKEFIITQAQINDLKTEINGKGYPNAPKDLHLITEANLSKYK</sequence>
<dbReference type="InterPro" id="IPR024361">
    <property type="entry name" value="BACON"/>
</dbReference>
<keyword evidence="3" id="KW-1185">Reference proteome</keyword>
<dbReference type="Pfam" id="PF13004">
    <property type="entry name" value="BACON"/>
    <property type="match status" value="1"/>
</dbReference>
<dbReference type="PROSITE" id="PS51723">
    <property type="entry name" value="PEPTIDASE_M60"/>
    <property type="match status" value="1"/>
</dbReference>
<organism evidence="2 3">
    <name type="scientific">Bacteroides reticulotermitis JCM 10512</name>
    <dbReference type="NCBI Taxonomy" id="1445607"/>
    <lineage>
        <taxon>Bacteria</taxon>
        <taxon>Pseudomonadati</taxon>
        <taxon>Bacteroidota</taxon>
        <taxon>Bacteroidia</taxon>
        <taxon>Bacteroidales</taxon>
        <taxon>Bacteroidaceae</taxon>
        <taxon>Bacteroides</taxon>
    </lineage>
</organism>
<dbReference type="InterPro" id="IPR031161">
    <property type="entry name" value="Peptidase_M60_dom"/>
</dbReference>